<dbReference type="CDD" id="cd04105">
    <property type="entry name" value="SR_beta"/>
    <property type="match status" value="1"/>
</dbReference>
<comment type="similarity">
    <text evidence="2">Belongs to the SRP receptor beta subunit family.</text>
</comment>
<evidence type="ECO:0000256" key="12">
    <source>
        <dbReference type="SAM" id="Phobius"/>
    </source>
</evidence>
<accession>A0ABQ8ETX2</accession>
<comment type="caution">
    <text evidence="13">The sequence shown here is derived from an EMBL/GenBank/DDBJ whole genome shotgun (WGS) entry which is preliminary data.</text>
</comment>
<evidence type="ECO:0000256" key="2">
    <source>
        <dbReference type="ARBA" id="ARBA00005619"/>
    </source>
</evidence>
<evidence type="ECO:0000256" key="1">
    <source>
        <dbReference type="ARBA" id="ARBA00004389"/>
    </source>
</evidence>
<evidence type="ECO:0000256" key="8">
    <source>
        <dbReference type="ARBA" id="ARBA00023134"/>
    </source>
</evidence>
<feature type="transmembrane region" description="Helical" evidence="12">
    <location>
        <begin position="12"/>
        <end position="31"/>
    </location>
</feature>
<reference evidence="13 14" key="1">
    <citation type="submission" date="2021-02" db="EMBL/GenBank/DDBJ databases">
        <title>Variation within the Batrachochytrium salamandrivorans European outbreak.</title>
        <authorList>
            <person name="Kelly M."/>
            <person name="Pasmans F."/>
            <person name="Shea T.P."/>
            <person name="Munoz J.F."/>
            <person name="Carranza S."/>
            <person name="Cuomo C.A."/>
            <person name="Martel A."/>
        </authorList>
    </citation>
    <scope>NUCLEOTIDE SEQUENCE [LARGE SCALE GENOMIC DNA]</scope>
    <source>
        <strain evidence="13 14">AMFP18/2</strain>
    </source>
</reference>
<gene>
    <name evidence="13" type="ORF">BASA50_000493</name>
</gene>
<keyword evidence="10" id="KW-0675">Receptor</keyword>
<dbReference type="Pfam" id="PF09439">
    <property type="entry name" value="SRPRB"/>
    <property type="match status" value="1"/>
</dbReference>
<proteinExistence type="inferred from homology"/>
<evidence type="ECO:0000313" key="13">
    <source>
        <dbReference type="EMBL" id="KAH6586539.1"/>
    </source>
</evidence>
<keyword evidence="7 12" id="KW-1133">Transmembrane helix</keyword>
<dbReference type="InterPro" id="IPR027417">
    <property type="entry name" value="P-loop_NTPase"/>
</dbReference>
<keyword evidence="6" id="KW-0256">Endoplasmic reticulum</keyword>
<dbReference type="InterPro" id="IPR019009">
    <property type="entry name" value="SRP_receptor_beta_su"/>
</dbReference>
<evidence type="ECO:0000256" key="6">
    <source>
        <dbReference type="ARBA" id="ARBA00022824"/>
    </source>
</evidence>
<protein>
    <recommendedName>
        <fullName evidence="3">Signal recognition particle receptor subunit beta</fullName>
    </recommendedName>
</protein>
<dbReference type="SUPFAM" id="SSF52540">
    <property type="entry name" value="P-loop containing nucleoside triphosphate hydrolases"/>
    <property type="match status" value="1"/>
</dbReference>
<evidence type="ECO:0000256" key="3">
    <source>
        <dbReference type="ARBA" id="ARBA00020256"/>
    </source>
</evidence>
<evidence type="ECO:0000256" key="9">
    <source>
        <dbReference type="ARBA" id="ARBA00023136"/>
    </source>
</evidence>
<evidence type="ECO:0000256" key="11">
    <source>
        <dbReference type="SAM" id="MobiDB-lite"/>
    </source>
</evidence>
<keyword evidence="14" id="KW-1185">Reference proteome</keyword>
<keyword evidence="8" id="KW-0342">GTP-binding</keyword>
<keyword evidence="5" id="KW-0547">Nucleotide-binding</keyword>
<feature type="region of interest" description="Disordered" evidence="11">
    <location>
        <begin position="238"/>
        <end position="259"/>
    </location>
</feature>
<dbReference type="Proteomes" id="UP001648503">
    <property type="component" value="Unassembled WGS sequence"/>
</dbReference>
<comment type="subcellular location">
    <subcellularLocation>
        <location evidence="1">Endoplasmic reticulum membrane</location>
        <topology evidence="1">Single-pass membrane protein</topology>
    </subcellularLocation>
</comment>
<keyword evidence="9 12" id="KW-0472">Membrane</keyword>
<evidence type="ECO:0000256" key="7">
    <source>
        <dbReference type="ARBA" id="ARBA00022989"/>
    </source>
</evidence>
<name>A0ABQ8ETX2_9FUNG</name>
<dbReference type="EMBL" id="JAFCIX010000573">
    <property type="protein sequence ID" value="KAH6586539.1"/>
    <property type="molecule type" value="Genomic_DNA"/>
</dbReference>
<organism evidence="13 14">
    <name type="scientific">Batrachochytrium salamandrivorans</name>
    <dbReference type="NCBI Taxonomy" id="1357716"/>
    <lineage>
        <taxon>Eukaryota</taxon>
        <taxon>Fungi</taxon>
        <taxon>Fungi incertae sedis</taxon>
        <taxon>Chytridiomycota</taxon>
        <taxon>Chytridiomycota incertae sedis</taxon>
        <taxon>Chytridiomycetes</taxon>
        <taxon>Rhizophydiales</taxon>
        <taxon>Rhizophydiales incertae sedis</taxon>
        <taxon>Batrachochytrium</taxon>
    </lineage>
</organism>
<sequence length="273" mass="30060">MDFGYVQVGTMPIVALALVLVLVISVMMLLGSSSGGMRAGSSWLKGIGKGGTKDTIVLAGPSGSGKTTLFFRFTQHRFIETCTSMQENTAKLILDSTTPNEKPVQLVDIPGHVRLRFKLDEFLPRAKGILFMVDASQLRKEETLRVTAEYMYDLLTDPVTVSNALPVHVVCGKSDVLLALSPTLVQTMLEQEIHELRKAKSAGIAGQTEDDEERTYLGYEGEPFRFEHIENQVTFGSMSSKHKTHANGGDLDSPHETDSSADMRLVVDRILEW</sequence>
<evidence type="ECO:0000313" key="14">
    <source>
        <dbReference type="Proteomes" id="UP001648503"/>
    </source>
</evidence>
<evidence type="ECO:0000256" key="10">
    <source>
        <dbReference type="ARBA" id="ARBA00023170"/>
    </source>
</evidence>
<dbReference type="Gene3D" id="3.40.50.300">
    <property type="entry name" value="P-loop containing nucleotide triphosphate hydrolases"/>
    <property type="match status" value="1"/>
</dbReference>
<evidence type="ECO:0000256" key="5">
    <source>
        <dbReference type="ARBA" id="ARBA00022741"/>
    </source>
</evidence>
<keyword evidence="4 12" id="KW-0812">Transmembrane</keyword>
<evidence type="ECO:0000256" key="4">
    <source>
        <dbReference type="ARBA" id="ARBA00022692"/>
    </source>
</evidence>